<keyword evidence="3" id="KW-0378">Hydrolase</keyword>
<dbReference type="InterPro" id="IPR011650">
    <property type="entry name" value="Peptidase_M20_dimer"/>
</dbReference>
<evidence type="ECO:0000256" key="2">
    <source>
        <dbReference type="ARBA" id="ARBA00022723"/>
    </source>
</evidence>
<sequence length="480" mass="51430">MTTPAREQDRQNQQPDAFPDQGAERAWFVRTLSDWIAIPSISGSDEHRAAVEESAAWFAERLRETGFPTVEVVRSGAGSPAVLAEWPGPPGALRVLVYGHHDVQPTGDPAEWRTEPFRAEEAGDRVLGRGAVDDKGQMLFHLLAARAHVASRAERAPGIHLMLLAEGEEEIGSPTLGSLLAEHAELLRPDLIVISDTGIWSPDHPTVCLGMRGLLRATVTVRGGSADVHAGSFGGTVHNPAVELTRVLAALHDDEGRVAIPGFYDAVVEPTARERERYAGLPFDEARWLGPAARAGVFGEAGYSTLERAWIRPTAEVNAIRAGDLNGSARTIIPQAAEAHVSFRLVGDQSPAVVADQFRDFLTTAFRPGVGWELDVDLPGVPPCGVPDGHWALEELVAAMTEEFGREPGYTRDGGSGPGATLQSVLGCPVIFVGMGQSSDGAHGPNEGVTVGLMLTAARVTVGLWDRLAQVRPEPMRRRE</sequence>
<dbReference type="PANTHER" id="PTHR43270">
    <property type="entry name" value="BETA-ALA-HIS DIPEPTIDASE"/>
    <property type="match status" value="1"/>
</dbReference>
<dbReference type="InterPro" id="IPR002933">
    <property type="entry name" value="Peptidase_M20"/>
</dbReference>
<dbReference type="EMBL" id="CP073721">
    <property type="protein sequence ID" value="UWZ39212.1"/>
    <property type="molecule type" value="Genomic_DNA"/>
</dbReference>
<evidence type="ECO:0000313" key="6">
    <source>
        <dbReference type="EMBL" id="UWZ39212.1"/>
    </source>
</evidence>
<evidence type="ECO:0000256" key="1">
    <source>
        <dbReference type="ARBA" id="ARBA00022670"/>
    </source>
</evidence>
<proteinExistence type="predicted"/>
<dbReference type="Pfam" id="PF07687">
    <property type="entry name" value="M20_dimer"/>
    <property type="match status" value="1"/>
</dbReference>
<evidence type="ECO:0000313" key="7">
    <source>
        <dbReference type="Proteomes" id="UP001058271"/>
    </source>
</evidence>
<protein>
    <submittedName>
        <fullName evidence="6">M20/M25/M40 family metallo-hydrolase</fullName>
    </submittedName>
</protein>
<gene>
    <name evidence="6" type="ORF">Drose_13835</name>
</gene>
<evidence type="ECO:0000256" key="4">
    <source>
        <dbReference type="SAM" id="MobiDB-lite"/>
    </source>
</evidence>
<dbReference type="Pfam" id="PF01546">
    <property type="entry name" value="Peptidase_M20"/>
    <property type="match status" value="1"/>
</dbReference>
<dbReference type="Proteomes" id="UP001058271">
    <property type="component" value="Chromosome"/>
</dbReference>
<dbReference type="RefSeq" id="WP_260728613.1">
    <property type="nucleotide sequence ID" value="NZ_BAAABS010000015.1"/>
</dbReference>
<keyword evidence="7" id="KW-1185">Reference proteome</keyword>
<keyword evidence="1" id="KW-0645">Protease</keyword>
<evidence type="ECO:0000259" key="5">
    <source>
        <dbReference type="Pfam" id="PF07687"/>
    </source>
</evidence>
<feature type="region of interest" description="Disordered" evidence="4">
    <location>
        <begin position="1"/>
        <end position="22"/>
    </location>
</feature>
<evidence type="ECO:0000256" key="3">
    <source>
        <dbReference type="ARBA" id="ARBA00022801"/>
    </source>
</evidence>
<dbReference type="SUPFAM" id="SSF53187">
    <property type="entry name" value="Zn-dependent exopeptidases"/>
    <property type="match status" value="1"/>
</dbReference>
<dbReference type="Gene3D" id="3.40.630.10">
    <property type="entry name" value="Zn peptidases"/>
    <property type="match status" value="1"/>
</dbReference>
<feature type="compositionally biased region" description="Basic and acidic residues" evidence="4">
    <location>
        <begin position="1"/>
        <end position="10"/>
    </location>
</feature>
<dbReference type="PANTHER" id="PTHR43270:SF12">
    <property type="entry name" value="SUCCINYL-DIAMINOPIMELATE DESUCCINYLASE"/>
    <property type="match status" value="1"/>
</dbReference>
<name>A0ABY5ZBH7_9ACTN</name>
<dbReference type="InterPro" id="IPR051458">
    <property type="entry name" value="Cyt/Met_Dipeptidase"/>
</dbReference>
<accession>A0ABY5ZBH7</accession>
<reference evidence="6" key="1">
    <citation type="submission" date="2021-04" db="EMBL/GenBank/DDBJ databases">
        <title>Biosynthetic gene clusters of Dactylosporangioum roseum.</title>
        <authorList>
            <person name="Hartkoorn R.C."/>
            <person name="Beaudoing E."/>
            <person name="Hot D."/>
            <person name="Moureu S."/>
        </authorList>
    </citation>
    <scope>NUCLEOTIDE SEQUENCE</scope>
    <source>
        <strain evidence="6">NRRL B-16295</strain>
    </source>
</reference>
<organism evidence="6 7">
    <name type="scientific">Dactylosporangium roseum</name>
    <dbReference type="NCBI Taxonomy" id="47989"/>
    <lineage>
        <taxon>Bacteria</taxon>
        <taxon>Bacillati</taxon>
        <taxon>Actinomycetota</taxon>
        <taxon>Actinomycetes</taxon>
        <taxon>Micromonosporales</taxon>
        <taxon>Micromonosporaceae</taxon>
        <taxon>Dactylosporangium</taxon>
    </lineage>
</organism>
<keyword evidence="2" id="KW-0479">Metal-binding</keyword>
<dbReference type="Gene3D" id="3.30.70.360">
    <property type="match status" value="1"/>
</dbReference>
<feature type="domain" description="Peptidase M20 dimerisation" evidence="5">
    <location>
        <begin position="210"/>
        <end position="368"/>
    </location>
</feature>